<accession>A0A2H0W0K5</accession>
<evidence type="ECO:0000259" key="8">
    <source>
        <dbReference type="Pfam" id="PF02771"/>
    </source>
</evidence>
<sequence length="381" mass="43193">MQYPLFSQEPYRTFRKTVRDFVVEEIEPHVDQWERQEHFPNELLKLMAGKNLIGVSLPKDKGGQGLSFWHEVILAEELAKSKLVGWAMSYLAHTNMALPLLVKLASPKQQADILMPAVKGEFYLSLAATEFQNGSDLVSTKTEAVLQGDKFLVSGEKKYITNGSVAKYLITLVRTKSDKNIWSLGLLLVPTDVDKIGITKLKTSGLKTSDTAEIKFLQCEIPKDYILGGSQRGFYYLLNGLMRERLMGAVALNTLAEQVLEQTITYLKDKVRFSEPLSRKQVIRHRVAELASRLEAAKQFTYNVCAGFEKEEQVDQEIIMLKIYCYETSQDIIKECVHLFGAEAFMQNHWLARIYKDSQAFTLAAGTSEVMRDLLAGMMRL</sequence>
<evidence type="ECO:0000256" key="4">
    <source>
        <dbReference type="ARBA" id="ARBA00022827"/>
    </source>
</evidence>
<feature type="domain" description="Acyl-CoA dehydrogenase/oxidase N-terminal" evidence="8">
    <location>
        <begin position="11"/>
        <end position="121"/>
    </location>
</feature>
<proteinExistence type="inferred from homology"/>
<dbReference type="EMBL" id="PEZZ01000031">
    <property type="protein sequence ID" value="PIS04915.1"/>
    <property type="molecule type" value="Genomic_DNA"/>
</dbReference>
<keyword evidence="5" id="KW-0560">Oxidoreductase</keyword>
<evidence type="ECO:0000256" key="2">
    <source>
        <dbReference type="ARBA" id="ARBA00009347"/>
    </source>
</evidence>
<evidence type="ECO:0000313" key="10">
    <source>
        <dbReference type="Proteomes" id="UP000230935"/>
    </source>
</evidence>
<dbReference type="InterPro" id="IPR036250">
    <property type="entry name" value="AcylCo_DH-like_C"/>
</dbReference>
<evidence type="ECO:0000256" key="5">
    <source>
        <dbReference type="RuleBase" id="RU362125"/>
    </source>
</evidence>
<dbReference type="Gene3D" id="1.10.540.10">
    <property type="entry name" value="Acyl-CoA dehydrogenase/oxidase, N-terminal domain"/>
    <property type="match status" value="1"/>
</dbReference>
<comment type="cofactor">
    <cofactor evidence="1 5">
        <name>FAD</name>
        <dbReference type="ChEBI" id="CHEBI:57692"/>
    </cofactor>
</comment>
<dbReference type="SUPFAM" id="SSF47203">
    <property type="entry name" value="Acyl-CoA dehydrogenase C-terminal domain-like"/>
    <property type="match status" value="1"/>
</dbReference>
<evidence type="ECO:0000256" key="1">
    <source>
        <dbReference type="ARBA" id="ARBA00001974"/>
    </source>
</evidence>
<comment type="similarity">
    <text evidence="2 5">Belongs to the acyl-CoA dehydrogenase family.</text>
</comment>
<dbReference type="InterPro" id="IPR013786">
    <property type="entry name" value="AcylCoA_DH/ox_N"/>
</dbReference>
<dbReference type="Gene3D" id="2.40.110.10">
    <property type="entry name" value="Butyryl-CoA Dehydrogenase, subunit A, domain 2"/>
    <property type="match status" value="1"/>
</dbReference>
<dbReference type="GO" id="GO:0046359">
    <property type="term" value="P:butyrate catabolic process"/>
    <property type="evidence" value="ECO:0007669"/>
    <property type="project" value="TreeGrafter"/>
</dbReference>
<feature type="domain" description="Acyl-CoA dehydrogenase/oxidase C-terminal" evidence="6">
    <location>
        <begin position="232"/>
        <end position="376"/>
    </location>
</feature>
<reference evidence="10" key="1">
    <citation type="submission" date="2017-09" db="EMBL/GenBank/DDBJ databases">
        <title>Depth-based differentiation of microbial function through sediment-hosted aquifers and enrichment of novel symbionts in the deep terrestrial subsurface.</title>
        <authorList>
            <person name="Probst A.J."/>
            <person name="Ladd B."/>
            <person name="Jarett J.K."/>
            <person name="Geller-Mcgrath D.E."/>
            <person name="Sieber C.M.K."/>
            <person name="Emerson J.B."/>
            <person name="Anantharaman K."/>
            <person name="Thomas B.C."/>
            <person name="Malmstrom R."/>
            <person name="Stieglmeier M."/>
            <person name="Klingl A."/>
            <person name="Woyke T."/>
            <person name="Ryan C.M."/>
            <person name="Banfield J.F."/>
        </authorList>
    </citation>
    <scope>NUCLEOTIDE SEQUENCE [LARGE SCALE GENOMIC DNA]</scope>
</reference>
<feature type="domain" description="Acyl-CoA oxidase/dehydrogenase middle" evidence="7">
    <location>
        <begin position="126"/>
        <end position="218"/>
    </location>
</feature>
<keyword evidence="3 5" id="KW-0285">Flavoprotein</keyword>
<dbReference type="InterPro" id="IPR009075">
    <property type="entry name" value="AcylCo_DH/oxidase_C"/>
</dbReference>
<dbReference type="GO" id="GO:0050660">
    <property type="term" value="F:flavin adenine dinucleotide binding"/>
    <property type="evidence" value="ECO:0007669"/>
    <property type="project" value="InterPro"/>
</dbReference>
<dbReference type="PANTHER" id="PTHR43884">
    <property type="entry name" value="ACYL-COA DEHYDROGENASE"/>
    <property type="match status" value="1"/>
</dbReference>
<organism evidence="9 10">
    <name type="scientific">Candidatus Buchananbacteria bacterium CG10_big_fil_rev_8_21_14_0_10_42_9</name>
    <dbReference type="NCBI Taxonomy" id="1974526"/>
    <lineage>
        <taxon>Bacteria</taxon>
        <taxon>Candidatus Buchananiibacteriota</taxon>
    </lineage>
</organism>
<dbReference type="Proteomes" id="UP000230935">
    <property type="component" value="Unassembled WGS sequence"/>
</dbReference>
<dbReference type="InterPro" id="IPR046373">
    <property type="entry name" value="Acyl-CoA_Oxase/DH_mid-dom_sf"/>
</dbReference>
<evidence type="ECO:0000313" key="9">
    <source>
        <dbReference type="EMBL" id="PIS04915.1"/>
    </source>
</evidence>
<evidence type="ECO:0008006" key="11">
    <source>
        <dbReference type="Google" id="ProtNLM"/>
    </source>
</evidence>
<evidence type="ECO:0000259" key="6">
    <source>
        <dbReference type="Pfam" id="PF00441"/>
    </source>
</evidence>
<protein>
    <recommendedName>
        <fullName evidence="11">Acyl-CoA dehydrogenase</fullName>
    </recommendedName>
</protein>
<name>A0A2H0W0K5_9BACT</name>
<dbReference type="Gene3D" id="1.20.140.10">
    <property type="entry name" value="Butyryl-CoA Dehydrogenase, subunit A, domain 3"/>
    <property type="match status" value="1"/>
</dbReference>
<dbReference type="InterPro" id="IPR037069">
    <property type="entry name" value="AcylCoA_DH/ox_N_sf"/>
</dbReference>
<keyword evidence="4 5" id="KW-0274">FAD</keyword>
<dbReference type="GO" id="GO:0033539">
    <property type="term" value="P:fatty acid beta-oxidation using acyl-CoA dehydrogenase"/>
    <property type="evidence" value="ECO:0007669"/>
    <property type="project" value="TreeGrafter"/>
</dbReference>
<dbReference type="AlphaFoldDB" id="A0A2H0W0K5"/>
<dbReference type="Pfam" id="PF02770">
    <property type="entry name" value="Acyl-CoA_dh_M"/>
    <property type="match status" value="1"/>
</dbReference>
<dbReference type="InterPro" id="IPR009100">
    <property type="entry name" value="AcylCoA_DH/oxidase_NM_dom_sf"/>
</dbReference>
<evidence type="ECO:0000259" key="7">
    <source>
        <dbReference type="Pfam" id="PF02770"/>
    </source>
</evidence>
<comment type="caution">
    <text evidence="9">The sequence shown here is derived from an EMBL/GenBank/DDBJ whole genome shotgun (WGS) entry which is preliminary data.</text>
</comment>
<dbReference type="InterPro" id="IPR006091">
    <property type="entry name" value="Acyl-CoA_Oxase/DH_mid-dom"/>
</dbReference>
<dbReference type="PANTHER" id="PTHR43884:SF12">
    <property type="entry name" value="ISOVALERYL-COA DEHYDROGENASE, MITOCHONDRIAL-RELATED"/>
    <property type="match status" value="1"/>
</dbReference>
<dbReference type="Pfam" id="PF00441">
    <property type="entry name" value="Acyl-CoA_dh_1"/>
    <property type="match status" value="1"/>
</dbReference>
<dbReference type="Pfam" id="PF02771">
    <property type="entry name" value="Acyl-CoA_dh_N"/>
    <property type="match status" value="1"/>
</dbReference>
<gene>
    <name evidence="9" type="ORF">COT81_03935</name>
</gene>
<dbReference type="GO" id="GO:0003995">
    <property type="term" value="F:acyl-CoA dehydrogenase activity"/>
    <property type="evidence" value="ECO:0007669"/>
    <property type="project" value="TreeGrafter"/>
</dbReference>
<dbReference type="SUPFAM" id="SSF56645">
    <property type="entry name" value="Acyl-CoA dehydrogenase NM domain-like"/>
    <property type="match status" value="1"/>
</dbReference>
<evidence type="ECO:0000256" key="3">
    <source>
        <dbReference type="ARBA" id="ARBA00022630"/>
    </source>
</evidence>